<name>A0A6G9YU43_9NOCA</name>
<evidence type="ECO:0000313" key="5">
    <source>
        <dbReference type="Proteomes" id="UP000503540"/>
    </source>
</evidence>
<feature type="signal peptide" evidence="2">
    <location>
        <begin position="1"/>
        <end position="26"/>
    </location>
</feature>
<feature type="region of interest" description="Disordered" evidence="1">
    <location>
        <begin position="271"/>
        <end position="300"/>
    </location>
</feature>
<proteinExistence type="predicted"/>
<keyword evidence="5" id="KW-1185">Reference proteome</keyword>
<evidence type="ECO:0000313" key="4">
    <source>
        <dbReference type="EMBL" id="QIS16670.1"/>
    </source>
</evidence>
<reference evidence="4 5" key="1">
    <citation type="journal article" date="2019" name="ACS Chem. Biol.">
        <title>Identification and Mobilization of a Cryptic Antibiotic Biosynthesis Gene Locus from a Human-Pathogenic Nocardia Isolate.</title>
        <authorList>
            <person name="Herisse M."/>
            <person name="Ishida K."/>
            <person name="Porter J.L."/>
            <person name="Howden B."/>
            <person name="Hertweck C."/>
            <person name="Stinear T.P."/>
            <person name="Pidot S.J."/>
        </authorList>
    </citation>
    <scope>NUCLEOTIDE SEQUENCE [LARGE SCALE GENOMIC DNA]</scope>
    <source>
        <strain evidence="4 5">AUSMDU00012717</strain>
    </source>
</reference>
<evidence type="ECO:0000259" key="3">
    <source>
        <dbReference type="Pfam" id="PF26059"/>
    </source>
</evidence>
<dbReference type="InterPro" id="IPR058333">
    <property type="entry name" value="DUF8020"/>
</dbReference>
<feature type="compositionally biased region" description="Polar residues" evidence="1">
    <location>
        <begin position="281"/>
        <end position="292"/>
    </location>
</feature>
<dbReference type="RefSeq" id="WP_238846994.1">
    <property type="nucleotide sequence ID" value="NZ_CP046172.1"/>
</dbReference>
<gene>
    <name evidence="4" type="ORF">F5544_44335</name>
</gene>
<feature type="domain" description="DUF8020" evidence="3">
    <location>
        <begin position="86"/>
        <end position="167"/>
    </location>
</feature>
<feature type="chain" id="PRO_5026289969" description="DUF8020 domain-containing protein" evidence="2">
    <location>
        <begin position="27"/>
        <end position="300"/>
    </location>
</feature>
<dbReference type="AlphaFoldDB" id="A0A6G9YU43"/>
<dbReference type="KEGG" id="nah:F5544_44335"/>
<protein>
    <recommendedName>
        <fullName evidence="3">DUF8020 domain-containing protein</fullName>
    </recommendedName>
</protein>
<organism evidence="4 5">
    <name type="scientific">Nocardia arthritidis</name>
    <dbReference type="NCBI Taxonomy" id="228602"/>
    <lineage>
        <taxon>Bacteria</taxon>
        <taxon>Bacillati</taxon>
        <taxon>Actinomycetota</taxon>
        <taxon>Actinomycetes</taxon>
        <taxon>Mycobacteriales</taxon>
        <taxon>Nocardiaceae</taxon>
        <taxon>Nocardia</taxon>
    </lineage>
</organism>
<accession>A0A6G9YU43</accession>
<sequence length="300" mass="29943">MNLRSLSAAALFAIGGLVVGVGTAGADPAPADTVPGYSVTGPGAITLQPEPPQTASAAVTDGTGATVTSLPLEFKVADSTPAAAGLKYSVKLVDKTVVATLKGGTFALVERPGDTPDAPKAQIVDIKDDKGATVLSLPLEFKVDGAAVPVKAVAAKDNTVLELTPDKPAGVQVADRQFVVKPIASAVEDERARNDFSSKFGLATTIGQFVGTAIGAGVGCVFGLPLFGVGCLPGIVTGASIGGLIGTIVAGGPTLVVAGIDLLNTMQAEPGTTKWADKPQVESQPQVESTAPTAADVPHN</sequence>
<evidence type="ECO:0000256" key="2">
    <source>
        <dbReference type="SAM" id="SignalP"/>
    </source>
</evidence>
<dbReference type="Pfam" id="PF26059">
    <property type="entry name" value="DUF8020"/>
    <property type="match status" value="1"/>
</dbReference>
<dbReference type="EMBL" id="CP046172">
    <property type="protein sequence ID" value="QIS16670.1"/>
    <property type="molecule type" value="Genomic_DNA"/>
</dbReference>
<keyword evidence="2" id="KW-0732">Signal</keyword>
<evidence type="ECO:0000256" key="1">
    <source>
        <dbReference type="SAM" id="MobiDB-lite"/>
    </source>
</evidence>
<dbReference type="Proteomes" id="UP000503540">
    <property type="component" value="Chromosome"/>
</dbReference>